<organism evidence="8 9">
    <name type="scientific">Vibrio galatheae</name>
    <dbReference type="NCBI Taxonomy" id="579748"/>
    <lineage>
        <taxon>Bacteria</taxon>
        <taxon>Pseudomonadati</taxon>
        <taxon>Pseudomonadota</taxon>
        <taxon>Gammaproteobacteria</taxon>
        <taxon>Vibrionales</taxon>
        <taxon>Vibrionaceae</taxon>
        <taxon>Vibrio</taxon>
    </lineage>
</organism>
<keyword evidence="2" id="KW-0805">Transcription regulation</keyword>
<feature type="domain" description="Response regulatory" evidence="7">
    <location>
        <begin position="5"/>
        <end position="121"/>
    </location>
</feature>
<dbReference type="Pfam" id="PF00072">
    <property type="entry name" value="Response_reg"/>
    <property type="match status" value="1"/>
</dbReference>
<dbReference type="Gene3D" id="1.10.10.10">
    <property type="entry name" value="Winged helix-like DNA-binding domain superfamily/Winged helix DNA-binding domain"/>
    <property type="match status" value="1"/>
</dbReference>
<dbReference type="GO" id="GO:0003677">
    <property type="term" value="F:DNA binding"/>
    <property type="evidence" value="ECO:0007669"/>
    <property type="project" value="UniProtKB-KW"/>
</dbReference>
<dbReference type="InterPro" id="IPR001789">
    <property type="entry name" value="Sig_transdc_resp-reg_receiver"/>
</dbReference>
<dbReference type="PANTHER" id="PTHR43214">
    <property type="entry name" value="TWO-COMPONENT RESPONSE REGULATOR"/>
    <property type="match status" value="1"/>
</dbReference>
<evidence type="ECO:0000256" key="3">
    <source>
        <dbReference type="ARBA" id="ARBA00023125"/>
    </source>
</evidence>
<evidence type="ECO:0000259" key="6">
    <source>
        <dbReference type="PROSITE" id="PS50043"/>
    </source>
</evidence>
<dbReference type="PATRIC" id="fig|579748.3.peg.789"/>
<accession>A0A0F4NNH8</accession>
<sequence length="198" mass="22408">MSNLHCLVFDDHPLVGIAIRETLSKVDCIQSISVAHNTKQALQAIRSGVINLLILDINLNDVDGYDFYRRIRSHDYSGKVLFYSAEESPLYSDMAFKAGADGYVCKSEHPRILRDAVEGISNGYTFFKFKPSPNLDREKVELSNREAMVMNYLLQGKTNKEIAHILSISDKTVSTYKRRLLDKYGVNNIIELNKASTL</sequence>
<keyword evidence="1 5" id="KW-0597">Phosphoprotein</keyword>
<proteinExistence type="predicted"/>
<dbReference type="PROSITE" id="PS00622">
    <property type="entry name" value="HTH_LUXR_1"/>
    <property type="match status" value="1"/>
</dbReference>
<dbReference type="STRING" id="579748.TW81_03800"/>
<dbReference type="SMART" id="SM00421">
    <property type="entry name" value="HTH_LUXR"/>
    <property type="match status" value="1"/>
</dbReference>
<dbReference type="Proteomes" id="UP000033673">
    <property type="component" value="Unassembled WGS sequence"/>
</dbReference>
<dbReference type="Gene3D" id="3.40.50.2300">
    <property type="match status" value="1"/>
</dbReference>
<evidence type="ECO:0000256" key="4">
    <source>
        <dbReference type="ARBA" id="ARBA00023163"/>
    </source>
</evidence>
<evidence type="ECO:0000259" key="7">
    <source>
        <dbReference type="PROSITE" id="PS50110"/>
    </source>
</evidence>
<dbReference type="Pfam" id="PF00196">
    <property type="entry name" value="GerE"/>
    <property type="match status" value="1"/>
</dbReference>
<feature type="domain" description="HTH luxR-type" evidence="6">
    <location>
        <begin position="135"/>
        <end position="198"/>
    </location>
</feature>
<dbReference type="InterPro" id="IPR058245">
    <property type="entry name" value="NreC/VraR/RcsB-like_REC"/>
</dbReference>
<dbReference type="GO" id="GO:0000160">
    <property type="term" value="P:phosphorelay signal transduction system"/>
    <property type="evidence" value="ECO:0007669"/>
    <property type="project" value="InterPro"/>
</dbReference>
<feature type="modified residue" description="4-aspartylphosphate" evidence="5">
    <location>
        <position position="56"/>
    </location>
</feature>
<dbReference type="CDD" id="cd06170">
    <property type="entry name" value="LuxR_C_like"/>
    <property type="match status" value="1"/>
</dbReference>
<dbReference type="InterPro" id="IPR036388">
    <property type="entry name" value="WH-like_DNA-bd_sf"/>
</dbReference>
<dbReference type="PANTHER" id="PTHR43214:SF41">
    <property type="entry name" value="NITRATE_NITRITE RESPONSE REGULATOR PROTEIN NARP"/>
    <property type="match status" value="1"/>
</dbReference>
<reference evidence="8 9" key="1">
    <citation type="journal article" date="2015" name="BMC Genomics">
        <title>Genome mining reveals unlocked bioactive potential of marine Gram-negative bacteria.</title>
        <authorList>
            <person name="Machado H."/>
            <person name="Sonnenschein E.C."/>
            <person name="Melchiorsen J."/>
            <person name="Gram L."/>
        </authorList>
    </citation>
    <scope>NUCLEOTIDE SEQUENCE [LARGE SCALE GENOMIC DNA]</scope>
    <source>
        <strain evidence="8 9">S2757</strain>
    </source>
</reference>
<dbReference type="CDD" id="cd17535">
    <property type="entry name" value="REC_NarL-like"/>
    <property type="match status" value="1"/>
</dbReference>
<name>A0A0F4NNH8_9VIBR</name>
<keyword evidence="3" id="KW-0238">DNA-binding</keyword>
<protein>
    <submittedName>
        <fullName evidence="8">Regulator</fullName>
    </submittedName>
</protein>
<evidence type="ECO:0000256" key="5">
    <source>
        <dbReference type="PROSITE-ProRule" id="PRU00169"/>
    </source>
</evidence>
<dbReference type="InterPro" id="IPR039420">
    <property type="entry name" value="WalR-like"/>
</dbReference>
<evidence type="ECO:0000313" key="8">
    <source>
        <dbReference type="EMBL" id="KJY84662.1"/>
    </source>
</evidence>
<dbReference type="SMART" id="SM00448">
    <property type="entry name" value="REC"/>
    <property type="match status" value="1"/>
</dbReference>
<dbReference type="EMBL" id="JXXV01000007">
    <property type="protein sequence ID" value="KJY84662.1"/>
    <property type="molecule type" value="Genomic_DNA"/>
</dbReference>
<dbReference type="RefSeq" id="WP_045954399.1">
    <property type="nucleotide sequence ID" value="NZ_JXXV01000007.1"/>
</dbReference>
<gene>
    <name evidence="8" type="ORF">TW81_03800</name>
</gene>
<dbReference type="AlphaFoldDB" id="A0A0F4NNH8"/>
<dbReference type="InterPro" id="IPR000792">
    <property type="entry name" value="Tscrpt_reg_LuxR_C"/>
</dbReference>
<keyword evidence="9" id="KW-1185">Reference proteome</keyword>
<keyword evidence="4" id="KW-0804">Transcription</keyword>
<dbReference type="InterPro" id="IPR011006">
    <property type="entry name" value="CheY-like_superfamily"/>
</dbReference>
<evidence type="ECO:0000256" key="2">
    <source>
        <dbReference type="ARBA" id="ARBA00023015"/>
    </source>
</evidence>
<dbReference type="OrthoDB" id="9796655at2"/>
<evidence type="ECO:0000256" key="1">
    <source>
        <dbReference type="ARBA" id="ARBA00022553"/>
    </source>
</evidence>
<dbReference type="PRINTS" id="PR00038">
    <property type="entry name" value="HTHLUXR"/>
</dbReference>
<dbReference type="PROSITE" id="PS50043">
    <property type="entry name" value="HTH_LUXR_2"/>
    <property type="match status" value="1"/>
</dbReference>
<dbReference type="SUPFAM" id="SSF52172">
    <property type="entry name" value="CheY-like"/>
    <property type="match status" value="1"/>
</dbReference>
<dbReference type="PROSITE" id="PS50110">
    <property type="entry name" value="RESPONSE_REGULATORY"/>
    <property type="match status" value="1"/>
</dbReference>
<comment type="caution">
    <text evidence="8">The sequence shown here is derived from an EMBL/GenBank/DDBJ whole genome shotgun (WGS) entry which is preliminary data.</text>
</comment>
<dbReference type="InterPro" id="IPR016032">
    <property type="entry name" value="Sig_transdc_resp-reg_C-effctor"/>
</dbReference>
<dbReference type="SUPFAM" id="SSF46894">
    <property type="entry name" value="C-terminal effector domain of the bipartite response regulators"/>
    <property type="match status" value="1"/>
</dbReference>
<evidence type="ECO:0000313" key="9">
    <source>
        <dbReference type="Proteomes" id="UP000033673"/>
    </source>
</evidence>
<dbReference type="GO" id="GO:0006355">
    <property type="term" value="P:regulation of DNA-templated transcription"/>
    <property type="evidence" value="ECO:0007669"/>
    <property type="project" value="InterPro"/>
</dbReference>